<proteinExistence type="predicted"/>
<reference evidence="2 3" key="1">
    <citation type="submission" date="2025-04" db="UniProtKB">
        <authorList>
            <consortium name="RefSeq"/>
        </authorList>
    </citation>
    <scope>IDENTIFICATION</scope>
    <source>
        <tissue evidence="2 3">Total insect</tissue>
    </source>
</reference>
<gene>
    <name evidence="2 3 4" type="primary">LOC117647955</name>
</gene>
<dbReference type="InterPro" id="IPR012340">
    <property type="entry name" value="NA-bd_OB-fold"/>
</dbReference>
<evidence type="ECO:0000313" key="3">
    <source>
        <dbReference type="RefSeq" id="XP_034245859.1"/>
    </source>
</evidence>
<dbReference type="SUPFAM" id="SSF50249">
    <property type="entry name" value="Nucleic acid-binding proteins"/>
    <property type="match status" value="1"/>
</dbReference>
<dbReference type="KEGG" id="tpal:117647955"/>
<dbReference type="RefSeq" id="XP_034245860.1">
    <property type="nucleotide sequence ID" value="XM_034389969.1"/>
</dbReference>
<dbReference type="Proteomes" id="UP000515158">
    <property type="component" value="Unplaced"/>
</dbReference>
<evidence type="ECO:0000313" key="4">
    <source>
        <dbReference type="RefSeq" id="XP_034245860.1"/>
    </source>
</evidence>
<dbReference type="RefSeq" id="XP_034245858.1">
    <property type="nucleotide sequence ID" value="XM_034389967.1"/>
</dbReference>
<dbReference type="GeneID" id="117647955"/>
<dbReference type="Gene3D" id="2.40.50.140">
    <property type="entry name" value="Nucleic acid-binding proteins"/>
    <property type="match status" value="1"/>
</dbReference>
<evidence type="ECO:0000313" key="2">
    <source>
        <dbReference type="RefSeq" id="XP_034245858.1"/>
    </source>
</evidence>
<accession>A0A6P8ZQH4</accession>
<organism evidence="3">
    <name type="scientific">Thrips palmi</name>
    <name type="common">Melon thrips</name>
    <dbReference type="NCBI Taxonomy" id="161013"/>
    <lineage>
        <taxon>Eukaryota</taxon>
        <taxon>Metazoa</taxon>
        <taxon>Ecdysozoa</taxon>
        <taxon>Arthropoda</taxon>
        <taxon>Hexapoda</taxon>
        <taxon>Insecta</taxon>
        <taxon>Pterygota</taxon>
        <taxon>Neoptera</taxon>
        <taxon>Paraneoptera</taxon>
        <taxon>Thysanoptera</taxon>
        <taxon>Terebrantia</taxon>
        <taxon>Thripoidea</taxon>
        <taxon>Thripidae</taxon>
        <taxon>Thrips</taxon>
    </lineage>
</organism>
<keyword evidence="1" id="KW-1185">Reference proteome</keyword>
<dbReference type="OrthoDB" id="7742789at2759"/>
<sequence length="182" mass="21293">MELEKEEVPVKIFIRDIWKLQQYDVDPNYFRFYDKYIRKVDIMGIVTEVRKNGDHHIYRVDDGTGTVICSFNHSNTRHLNELHEIEQLQESIAEMNFGNASAEGAAMEFLLEEAFNANQISFRPLEQGDCVHLQGFVKNFHDKREVTAYRLHKVPSSAHEVDRVFELSFLYSNCYAKDVPES</sequence>
<evidence type="ECO:0000313" key="1">
    <source>
        <dbReference type="Proteomes" id="UP000515158"/>
    </source>
</evidence>
<dbReference type="RefSeq" id="XP_034245859.1">
    <property type="nucleotide sequence ID" value="XM_034389968.1"/>
</dbReference>
<dbReference type="AlphaFoldDB" id="A0A6P8ZQH4"/>
<protein>
    <submittedName>
        <fullName evidence="2 3">CST complex subunit STN1-like</fullName>
    </submittedName>
</protein>
<name>A0A6P8ZQH4_THRPL</name>